<organism evidence="3 4">
    <name type="scientific">Mucilaginibacter lutimaris</name>
    <dbReference type="NCBI Taxonomy" id="931629"/>
    <lineage>
        <taxon>Bacteria</taxon>
        <taxon>Pseudomonadati</taxon>
        <taxon>Bacteroidota</taxon>
        <taxon>Sphingobacteriia</taxon>
        <taxon>Sphingobacteriales</taxon>
        <taxon>Sphingobacteriaceae</taxon>
        <taxon>Mucilaginibacter</taxon>
    </lineage>
</organism>
<dbReference type="NCBIfam" id="TIGR00696">
    <property type="entry name" value="wecG_tagA_cpsF"/>
    <property type="match status" value="1"/>
</dbReference>
<protein>
    <submittedName>
        <fullName evidence="3">WecB/TagA/CpsF family glycosyltransferase</fullName>
    </submittedName>
</protein>
<reference evidence="4" key="1">
    <citation type="journal article" date="2019" name="Int. J. Syst. Evol. Microbiol.">
        <title>The Global Catalogue of Microorganisms (GCM) 10K type strain sequencing project: providing services to taxonomists for standard genome sequencing and annotation.</title>
        <authorList>
            <consortium name="The Broad Institute Genomics Platform"/>
            <consortium name="The Broad Institute Genome Sequencing Center for Infectious Disease"/>
            <person name="Wu L."/>
            <person name="Ma J."/>
        </authorList>
    </citation>
    <scope>NUCLEOTIDE SEQUENCE [LARGE SCALE GENOMIC DNA]</scope>
    <source>
        <strain evidence="4">CCUG 60742</strain>
    </source>
</reference>
<dbReference type="Pfam" id="PF03808">
    <property type="entry name" value="Glyco_tran_WecG"/>
    <property type="match status" value="1"/>
</dbReference>
<gene>
    <name evidence="3" type="ORF">ACFQZI_18605</name>
</gene>
<keyword evidence="1" id="KW-0328">Glycosyltransferase</keyword>
<dbReference type="InterPro" id="IPR004629">
    <property type="entry name" value="WecG_TagA_CpsF"/>
</dbReference>
<evidence type="ECO:0000256" key="2">
    <source>
        <dbReference type="ARBA" id="ARBA00022679"/>
    </source>
</evidence>
<dbReference type="RefSeq" id="WP_377145190.1">
    <property type="nucleotide sequence ID" value="NZ_JBHTIA010000013.1"/>
</dbReference>
<dbReference type="EMBL" id="JBHTIA010000013">
    <property type="protein sequence ID" value="MFD0766877.1"/>
    <property type="molecule type" value="Genomic_DNA"/>
</dbReference>
<comment type="caution">
    <text evidence="3">The sequence shown here is derived from an EMBL/GenBank/DDBJ whole genome shotgun (WGS) entry which is preliminary data.</text>
</comment>
<evidence type="ECO:0000256" key="1">
    <source>
        <dbReference type="ARBA" id="ARBA00022676"/>
    </source>
</evidence>
<accession>A0ABW2ZL80</accession>
<evidence type="ECO:0000313" key="3">
    <source>
        <dbReference type="EMBL" id="MFD0766877.1"/>
    </source>
</evidence>
<sequence length="245" mass="28249">MINIPVAFSGYSIFDGDVRQISLKNKFVLNTINQFSYTIAEKDAAFKKALQESDILLPDGVGITLAVRLLNRKVIHKIAGNDIHQHLLQKLNETGGRCFYLGSSETTLKLIQIRIAREFPNITVGSFSPPFKKNFSDQDNNHMIKAINRFKPDVLFVGMTAPKQEKWIYEHKNAIHSNIICAIGAVFDFYAGTVLRPSKYWRSMGMEWLGRLINEPRRMYKRYLYYGPIFLMKLLKLKFYDRAST</sequence>
<evidence type="ECO:0000313" key="4">
    <source>
        <dbReference type="Proteomes" id="UP001597073"/>
    </source>
</evidence>
<proteinExistence type="predicted"/>
<dbReference type="Proteomes" id="UP001597073">
    <property type="component" value="Unassembled WGS sequence"/>
</dbReference>
<dbReference type="PANTHER" id="PTHR34136:SF1">
    <property type="entry name" value="UDP-N-ACETYL-D-MANNOSAMINURONIC ACID TRANSFERASE"/>
    <property type="match status" value="1"/>
</dbReference>
<name>A0ABW2ZL80_9SPHI</name>
<keyword evidence="2" id="KW-0808">Transferase</keyword>
<dbReference type="CDD" id="cd06533">
    <property type="entry name" value="Glyco_transf_WecG_TagA"/>
    <property type="match status" value="1"/>
</dbReference>
<keyword evidence="4" id="KW-1185">Reference proteome</keyword>
<dbReference type="PANTHER" id="PTHR34136">
    <property type="match status" value="1"/>
</dbReference>